<dbReference type="PROSITE" id="PS50943">
    <property type="entry name" value="HTH_CROC1"/>
    <property type="match status" value="1"/>
</dbReference>
<keyword evidence="4" id="KW-1185">Reference proteome</keyword>
<dbReference type="EMBL" id="BJYX01000001">
    <property type="protein sequence ID" value="GEO28256.1"/>
    <property type="molecule type" value="Genomic_DNA"/>
</dbReference>
<accession>A0A512CVM4</accession>
<dbReference type="SMART" id="SM00530">
    <property type="entry name" value="HTH_XRE"/>
    <property type="match status" value="1"/>
</dbReference>
<dbReference type="AlphaFoldDB" id="A0A512CVM4"/>
<dbReference type="GO" id="GO:0003677">
    <property type="term" value="F:DNA binding"/>
    <property type="evidence" value="ECO:0007669"/>
    <property type="project" value="InterPro"/>
</dbReference>
<comment type="caution">
    <text evidence="3">The sequence shown here is derived from an EMBL/GenBank/DDBJ whole genome shotgun (WGS) entry which is preliminary data.</text>
</comment>
<feature type="domain" description="HTH cro/C1-type" evidence="2">
    <location>
        <begin position="67"/>
        <end position="121"/>
    </location>
</feature>
<protein>
    <recommendedName>
        <fullName evidence="2">HTH cro/C1-type domain-containing protein</fullName>
    </recommendedName>
</protein>
<dbReference type="SUPFAM" id="SSF47413">
    <property type="entry name" value="lambda repressor-like DNA-binding domains"/>
    <property type="match status" value="1"/>
</dbReference>
<proteinExistence type="predicted"/>
<dbReference type="CDD" id="cd00093">
    <property type="entry name" value="HTH_XRE"/>
    <property type="match status" value="1"/>
</dbReference>
<feature type="compositionally biased region" description="Basic and acidic residues" evidence="1">
    <location>
        <begin position="144"/>
        <end position="187"/>
    </location>
</feature>
<dbReference type="InterPro" id="IPR010982">
    <property type="entry name" value="Lambda_DNA-bd_dom_sf"/>
</dbReference>
<evidence type="ECO:0000313" key="3">
    <source>
        <dbReference type="EMBL" id="GEO28256.1"/>
    </source>
</evidence>
<dbReference type="Gene3D" id="1.10.260.40">
    <property type="entry name" value="lambda repressor-like DNA-binding domains"/>
    <property type="match status" value="1"/>
</dbReference>
<organism evidence="3 4">
    <name type="scientific">Terrabacter aerolatus</name>
    <dbReference type="NCBI Taxonomy" id="422442"/>
    <lineage>
        <taxon>Bacteria</taxon>
        <taxon>Bacillati</taxon>
        <taxon>Actinomycetota</taxon>
        <taxon>Actinomycetes</taxon>
        <taxon>Micrococcales</taxon>
        <taxon>Intrasporangiaceae</taxon>
        <taxon>Terrabacter</taxon>
    </lineage>
</organism>
<dbReference type="Pfam" id="PF01381">
    <property type="entry name" value="HTH_3"/>
    <property type="match status" value="1"/>
</dbReference>
<evidence type="ECO:0000256" key="1">
    <source>
        <dbReference type="SAM" id="MobiDB-lite"/>
    </source>
</evidence>
<feature type="region of interest" description="Disordered" evidence="1">
    <location>
        <begin position="144"/>
        <end position="195"/>
    </location>
</feature>
<gene>
    <name evidence="3" type="ORF">TAE01_00660</name>
</gene>
<reference evidence="3 4" key="1">
    <citation type="submission" date="2019-07" db="EMBL/GenBank/DDBJ databases">
        <title>Whole genome shotgun sequence of Terrabacter aerolatus NBRC 106305.</title>
        <authorList>
            <person name="Hosoyama A."/>
            <person name="Uohara A."/>
            <person name="Ohji S."/>
            <person name="Ichikawa N."/>
        </authorList>
    </citation>
    <scope>NUCLEOTIDE SEQUENCE [LARGE SCALE GENOMIC DNA]</scope>
    <source>
        <strain evidence="3 4">NBRC 106305</strain>
    </source>
</reference>
<evidence type="ECO:0000313" key="4">
    <source>
        <dbReference type="Proteomes" id="UP000321534"/>
    </source>
</evidence>
<dbReference type="InterPro" id="IPR001387">
    <property type="entry name" value="Cro/C1-type_HTH"/>
</dbReference>
<dbReference type="Proteomes" id="UP000321534">
    <property type="component" value="Unassembled WGS sequence"/>
</dbReference>
<evidence type="ECO:0000259" key="2">
    <source>
        <dbReference type="PROSITE" id="PS50943"/>
    </source>
</evidence>
<name>A0A512CVM4_9MICO</name>
<sequence length="272" mass="29586">MREVAYRNLLRFREQGARARVSAVPVSISCTKGGVAMSMSVREGSSGSIEPGGPDRSGEVFDGARYIVRARRLADLSQRELADEIGVARATIGRLESGAAKVDTTTLSVILARAGLRLAVLDHAGLEVGPIPVDVLRDRADRRFPGHLDVRPPHDAPSDRVHPRRGTPEARGWFEQRPSRADRRDRGGVPVDHPTVSGLREEREVAYWRGVAAAEARRAADPEPECSCFDGCFERTCLPDCPCQCEPNHGSALSSIRVVHQGRTTIGDQEGP</sequence>